<dbReference type="GO" id="GO:0009428">
    <property type="term" value="C:bacterial-type flagellum basal body, distal rod, P ring"/>
    <property type="evidence" value="ECO:0007669"/>
    <property type="project" value="InterPro"/>
</dbReference>
<proteinExistence type="inferred from homology"/>
<keyword evidence="7" id="KW-0969">Cilium</keyword>
<dbReference type="GO" id="GO:0005198">
    <property type="term" value="F:structural molecule activity"/>
    <property type="evidence" value="ECO:0007669"/>
    <property type="project" value="InterPro"/>
</dbReference>
<feature type="signal peptide" evidence="6">
    <location>
        <begin position="1"/>
        <end position="23"/>
    </location>
</feature>
<keyword evidence="5 6" id="KW-0975">Bacterial flagellum</keyword>
<evidence type="ECO:0000256" key="6">
    <source>
        <dbReference type="HAMAP-Rule" id="MF_00416"/>
    </source>
</evidence>
<dbReference type="Pfam" id="PF02119">
    <property type="entry name" value="FlgI"/>
    <property type="match status" value="1"/>
</dbReference>
<keyword evidence="7" id="KW-0966">Cell projection</keyword>
<evidence type="ECO:0000256" key="4">
    <source>
        <dbReference type="ARBA" id="ARBA00022729"/>
    </source>
</evidence>
<evidence type="ECO:0000313" key="8">
    <source>
        <dbReference type="Proteomes" id="UP000238045"/>
    </source>
</evidence>
<dbReference type="EMBL" id="PCQL01000018">
    <property type="protein sequence ID" value="PRC15944.1"/>
    <property type="molecule type" value="Genomic_DNA"/>
</dbReference>
<accession>A0A2S9EKV9</accession>
<evidence type="ECO:0000313" key="7">
    <source>
        <dbReference type="EMBL" id="PRC15944.1"/>
    </source>
</evidence>
<evidence type="ECO:0000256" key="5">
    <source>
        <dbReference type="ARBA" id="ARBA00023143"/>
    </source>
</evidence>
<comment type="subcellular location">
    <subcellularLocation>
        <location evidence="2 6">Bacterial flagellum basal body</location>
    </subcellularLocation>
</comment>
<comment type="caution">
    <text evidence="7">The sequence shown here is derived from an EMBL/GenBank/DDBJ whole genome shotgun (WGS) entry which is preliminary data.</text>
</comment>
<protein>
    <recommendedName>
        <fullName evidence="6">Flagellar P-ring protein</fullName>
    </recommendedName>
    <alternativeName>
        <fullName evidence="6">Basal body P-ring protein</fullName>
    </alternativeName>
</protein>
<gene>
    <name evidence="6" type="primary">flgI</name>
    <name evidence="7" type="ORF">CQZ99_17165</name>
</gene>
<dbReference type="HAMAP" id="MF_00416">
    <property type="entry name" value="FlgI"/>
    <property type="match status" value="1"/>
</dbReference>
<reference evidence="7 8" key="1">
    <citation type="submission" date="2017-09" db="EMBL/GenBank/DDBJ databases">
        <title>Genomic, metabolic, and phenotypic characteristics of bacterial isolates from the natural microbiome of the model nematode Caenorhabditis elegans.</title>
        <authorList>
            <person name="Zimmermann J."/>
            <person name="Obeng N."/>
            <person name="Yang W."/>
            <person name="Obeng O."/>
            <person name="Kissoyan K."/>
            <person name="Pees B."/>
            <person name="Dirksen P."/>
            <person name="Hoppner M."/>
            <person name="Franke A."/>
            <person name="Rosenstiel P."/>
            <person name="Leippe M."/>
            <person name="Dierking K."/>
            <person name="Kaleta C."/>
            <person name="Schulenburg H."/>
        </authorList>
    </citation>
    <scope>NUCLEOTIDE SEQUENCE [LARGE SCALE GENOMIC DNA]</scope>
    <source>
        <strain evidence="7 8">MYb117</strain>
    </source>
</reference>
<evidence type="ECO:0000256" key="2">
    <source>
        <dbReference type="ARBA" id="ARBA00004117"/>
    </source>
</evidence>
<keyword evidence="4 6" id="KW-0732">Signal</keyword>
<sequence length="369" mass="38294" precursor="true">MFLRTLRVLLLSCPLWLCATAQAEQIRDIADFAGIRPNNLVGYGLVVGLDGSGDQTTQSPFTEQGLTNMLSQLGVTLPAGANMQMRNIAAVIVTANLPALSRPGQQIDVVVSSIGNAKSLRGGTLLMTPMKGADGEVYAVAQGSLLVGGAGASANGSSVTVNQLAGGRIPRGAIIERTVALNLNSDHGMLGLSLHEPDSATAQRIVYAINLEMRRTVASAVDGGMIEIQGPVSPNERTNFMALIESIEVLPIQARPKVILDSRTGSIVLNSSVKLYRAAVAHGNLSVIIDTTNTASQPGAFSGGQTAVTSQSNISIESQGGSLHLLEGTANLMDVIKGLNALGATPQDLMVILQALKAAGSLRAELEII</sequence>
<dbReference type="GO" id="GO:0030288">
    <property type="term" value="C:outer membrane-bounded periplasmic space"/>
    <property type="evidence" value="ECO:0007669"/>
    <property type="project" value="InterPro"/>
</dbReference>
<keyword evidence="8" id="KW-1185">Reference proteome</keyword>
<dbReference type="RefSeq" id="WP_105697847.1">
    <property type="nucleotide sequence ID" value="NZ_CP159260.1"/>
</dbReference>
<dbReference type="PANTHER" id="PTHR30381:SF0">
    <property type="entry name" value="FLAGELLAR P-RING PROTEIN"/>
    <property type="match status" value="1"/>
</dbReference>
<dbReference type="PANTHER" id="PTHR30381">
    <property type="entry name" value="FLAGELLAR P-RING PERIPLASMIC PROTEIN FLGI"/>
    <property type="match status" value="1"/>
</dbReference>
<evidence type="ECO:0000256" key="3">
    <source>
        <dbReference type="ARBA" id="ARBA00008994"/>
    </source>
</evidence>
<dbReference type="NCBIfam" id="NF003676">
    <property type="entry name" value="PRK05303.1"/>
    <property type="match status" value="1"/>
</dbReference>
<comment type="similarity">
    <text evidence="3 6">Belongs to the FlgI family.</text>
</comment>
<name>A0A2S9EKV9_9PSED</name>
<comment type="function">
    <text evidence="1 6">Assembles around the rod to form the L-ring and probably protects the motor/basal body from shearing forces during rotation.</text>
</comment>
<feature type="chain" id="PRO_5015794976" description="Flagellar P-ring protein" evidence="6">
    <location>
        <begin position="24"/>
        <end position="369"/>
    </location>
</feature>
<dbReference type="InterPro" id="IPR001782">
    <property type="entry name" value="Flag_FlgI"/>
</dbReference>
<dbReference type="PRINTS" id="PR01010">
    <property type="entry name" value="FLGPRINGFLGI"/>
</dbReference>
<dbReference type="GO" id="GO:0071973">
    <property type="term" value="P:bacterial-type flagellum-dependent cell motility"/>
    <property type="evidence" value="ECO:0007669"/>
    <property type="project" value="InterPro"/>
</dbReference>
<keyword evidence="7" id="KW-0282">Flagellum</keyword>
<dbReference type="Proteomes" id="UP000238045">
    <property type="component" value="Unassembled WGS sequence"/>
</dbReference>
<organism evidence="7 8">
    <name type="scientific">Pseudomonas poae</name>
    <dbReference type="NCBI Taxonomy" id="200451"/>
    <lineage>
        <taxon>Bacteria</taxon>
        <taxon>Pseudomonadati</taxon>
        <taxon>Pseudomonadota</taxon>
        <taxon>Gammaproteobacteria</taxon>
        <taxon>Pseudomonadales</taxon>
        <taxon>Pseudomonadaceae</taxon>
        <taxon>Pseudomonas</taxon>
    </lineage>
</organism>
<comment type="subunit">
    <text evidence="6">The basal body constitutes a major portion of the flagellar organelle and consists of four rings (L,P,S, and M) mounted on a central rod.</text>
</comment>
<evidence type="ECO:0000256" key="1">
    <source>
        <dbReference type="ARBA" id="ARBA00002591"/>
    </source>
</evidence>
<dbReference type="AlphaFoldDB" id="A0A2S9EKV9"/>